<evidence type="ECO:0000259" key="2">
    <source>
        <dbReference type="Pfam" id="PF07584"/>
    </source>
</evidence>
<dbReference type="EMBL" id="JBHUGI010000032">
    <property type="protein sequence ID" value="MFD1929039.1"/>
    <property type="molecule type" value="Genomic_DNA"/>
</dbReference>
<feature type="transmembrane region" description="Helical" evidence="1">
    <location>
        <begin position="556"/>
        <end position="574"/>
    </location>
</feature>
<accession>A0ABW4SKS4</accession>
<feature type="domain" description="Aerotolerance regulator N-terminal" evidence="2">
    <location>
        <begin position="12"/>
        <end position="78"/>
    </location>
</feature>
<name>A0ABW4SKS4_9BACL</name>
<dbReference type="PANTHER" id="PTHR37464:SF1">
    <property type="entry name" value="BLL2463 PROTEIN"/>
    <property type="match status" value="1"/>
</dbReference>
<feature type="domain" description="VWFA" evidence="3">
    <location>
        <begin position="90"/>
        <end position="191"/>
    </location>
</feature>
<keyword evidence="1" id="KW-0472">Membrane</keyword>
<keyword evidence="5" id="KW-1185">Reference proteome</keyword>
<dbReference type="InterPro" id="IPR002035">
    <property type="entry name" value="VWF_A"/>
</dbReference>
<protein>
    <submittedName>
        <fullName evidence="4">BatA and WFA domain-containing protein</fullName>
    </submittedName>
</protein>
<feature type="transmembrane region" description="Helical" evidence="1">
    <location>
        <begin position="59"/>
        <end position="80"/>
    </location>
</feature>
<organism evidence="4 5">
    <name type="scientific">Sporosarcina siberiensis</name>
    <dbReference type="NCBI Taxonomy" id="1365606"/>
    <lineage>
        <taxon>Bacteria</taxon>
        <taxon>Bacillati</taxon>
        <taxon>Bacillota</taxon>
        <taxon>Bacilli</taxon>
        <taxon>Bacillales</taxon>
        <taxon>Caryophanaceae</taxon>
        <taxon>Sporosarcina</taxon>
    </lineage>
</organism>
<comment type="caution">
    <text evidence="4">The sequence shown here is derived from an EMBL/GenBank/DDBJ whole genome shotgun (WGS) entry which is preliminary data.</text>
</comment>
<keyword evidence="1" id="KW-0812">Transmembrane</keyword>
<proteinExistence type="predicted"/>
<dbReference type="Pfam" id="PF07584">
    <property type="entry name" value="BatA"/>
    <property type="match status" value="1"/>
</dbReference>
<sequence>MGIANWMNGWTAIFPLAVLLYYFFRKRYEIQTISSTLFWEQSMQETKVSPYLKNLQRNALFYLQMLALLLFVFLLLGPFIDQEEVMSDHVILIADTSASMLVEKKDGTLFSEHQERMKKLVDGRVDQAVTLITTGKEPTVILREETDPQKVLDAIGSLTVNYEHEFMDRSIEFAQSIAASSSADIHVYTDSFDRAAVPEGDGKIGWTINSNPDMKMNVSIDKFGAVQSEDGIEAIVKISNQSEEMKQGEIHIKDGLTGVLIAKEIFEIEALSDLLESFKDLPNSKAVHAELVVEDSYKADNSAYALLGNEKNEAIIDGNLHELVKKAFEAAQLEVTIGSVNEMSQAQEISIIVTNDVSFLEKGTNPIILIGRNDSTAEPVSGVVESTTDPLFSIVDISNVYVSELYPPVEGLTTIASIDEKPFIQKSSRGDVVILADIEKTDWPLHPSFPLFIWSSAELLRTEANVAGSFTPNQRKSIVSSEIELFTNEDEYVTTFTEGSSFRAPEKPGIYKLREGENEKLFTVQLEDDEKEVLTNTSFTITKTNSDGSAETGKKFIAVVFLPLFILMIMLIEWEVQRRRGYPN</sequence>
<evidence type="ECO:0000313" key="5">
    <source>
        <dbReference type="Proteomes" id="UP001597218"/>
    </source>
</evidence>
<evidence type="ECO:0000313" key="4">
    <source>
        <dbReference type="EMBL" id="MFD1929039.1"/>
    </source>
</evidence>
<dbReference type="Pfam" id="PF13519">
    <property type="entry name" value="VWA_2"/>
    <property type="match status" value="1"/>
</dbReference>
<dbReference type="Proteomes" id="UP001597218">
    <property type="component" value="Unassembled WGS sequence"/>
</dbReference>
<evidence type="ECO:0000259" key="3">
    <source>
        <dbReference type="Pfam" id="PF13519"/>
    </source>
</evidence>
<dbReference type="PANTHER" id="PTHR37464">
    <property type="entry name" value="BLL2463 PROTEIN"/>
    <property type="match status" value="1"/>
</dbReference>
<keyword evidence="1" id="KW-1133">Transmembrane helix</keyword>
<dbReference type="InterPro" id="IPR024163">
    <property type="entry name" value="Aerotolerance_reg_N"/>
</dbReference>
<evidence type="ECO:0000256" key="1">
    <source>
        <dbReference type="SAM" id="Phobius"/>
    </source>
</evidence>
<feature type="transmembrane region" description="Helical" evidence="1">
    <location>
        <begin position="6"/>
        <end position="24"/>
    </location>
</feature>
<dbReference type="RefSeq" id="WP_381538827.1">
    <property type="nucleotide sequence ID" value="NZ_JBHUGI010000032.1"/>
</dbReference>
<gene>
    <name evidence="4" type="ORF">ACFSFY_13430</name>
</gene>
<reference evidence="5" key="1">
    <citation type="journal article" date="2019" name="Int. J. Syst. Evol. Microbiol.">
        <title>The Global Catalogue of Microorganisms (GCM) 10K type strain sequencing project: providing services to taxonomists for standard genome sequencing and annotation.</title>
        <authorList>
            <consortium name="The Broad Institute Genomics Platform"/>
            <consortium name="The Broad Institute Genome Sequencing Center for Infectious Disease"/>
            <person name="Wu L."/>
            <person name="Ma J."/>
        </authorList>
    </citation>
    <scope>NUCLEOTIDE SEQUENCE [LARGE SCALE GENOMIC DNA]</scope>
    <source>
        <strain evidence="5">CGMCC 4.7177</strain>
    </source>
</reference>